<dbReference type="InterPro" id="IPR006121">
    <property type="entry name" value="HMA_dom"/>
</dbReference>
<dbReference type="AlphaFoldDB" id="A0A6J4QSG7"/>
<dbReference type="EMBL" id="CADCVE010000020">
    <property type="protein sequence ID" value="CAA9445995.1"/>
    <property type="molecule type" value="Genomic_DNA"/>
</dbReference>
<gene>
    <name evidence="2" type="ORF">AVDCRST_MAG28-851</name>
</gene>
<dbReference type="SUPFAM" id="SSF55008">
    <property type="entry name" value="HMA, heavy metal-associated domain"/>
    <property type="match status" value="1"/>
</dbReference>
<name>A0A6J4QSG7_9ACTN</name>
<dbReference type="GO" id="GO:0046872">
    <property type="term" value="F:metal ion binding"/>
    <property type="evidence" value="ECO:0007669"/>
    <property type="project" value="InterPro"/>
</dbReference>
<dbReference type="CDD" id="cd00371">
    <property type="entry name" value="HMA"/>
    <property type="match status" value="1"/>
</dbReference>
<dbReference type="PROSITE" id="PS50846">
    <property type="entry name" value="HMA_2"/>
    <property type="match status" value="1"/>
</dbReference>
<sequence length="78" mass="8290">MPDVTLVVHGLMEAGETDRLEKAVSRLGFVETVHVDPEKELLAVSYEGGEAELGRIEQAVRDAGYEPEPTPGAKNAGG</sequence>
<accession>A0A6J4QSG7</accession>
<protein>
    <recommendedName>
        <fullName evidence="1">HMA domain-containing protein</fullName>
    </recommendedName>
</protein>
<proteinExistence type="predicted"/>
<organism evidence="2">
    <name type="scientific">uncultured Rubrobacteraceae bacterium</name>
    <dbReference type="NCBI Taxonomy" id="349277"/>
    <lineage>
        <taxon>Bacteria</taxon>
        <taxon>Bacillati</taxon>
        <taxon>Actinomycetota</taxon>
        <taxon>Rubrobacteria</taxon>
        <taxon>Rubrobacterales</taxon>
        <taxon>Rubrobacteraceae</taxon>
        <taxon>environmental samples</taxon>
    </lineage>
</organism>
<evidence type="ECO:0000313" key="2">
    <source>
        <dbReference type="EMBL" id="CAA9445995.1"/>
    </source>
</evidence>
<evidence type="ECO:0000259" key="1">
    <source>
        <dbReference type="PROSITE" id="PS50846"/>
    </source>
</evidence>
<reference evidence="2" key="1">
    <citation type="submission" date="2020-02" db="EMBL/GenBank/DDBJ databases">
        <authorList>
            <person name="Meier V. D."/>
        </authorList>
    </citation>
    <scope>NUCLEOTIDE SEQUENCE</scope>
    <source>
        <strain evidence="2">AVDCRST_MAG28</strain>
    </source>
</reference>
<feature type="domain" description="HMA" evidence="1">
    <location>
        <begin position="2"/>
        <end position="68"/>
    </location>
</feature>
<dbReference type="Gene3D" id="3.30.70.100">
    <property type="match status" value="1"/>
</dbReference>
<dbReference type="Pfam" id="PF00403">
    <property type="entry name" value="HMA"/>
    <property type="match status" value="1"/>
</dbReference>
<dbReference type="InterPro" id="IPR036163">
    <property type="entry name" value="HMA_dom_sf"/>
</dbReference>